<evidence type="ECO:0000313" key="2">
    <source>
        <dbReference type="EMBL" id="ETA69283.1"/>
    </source>
</evidence>
<dbReference type="EMBL" id="AZAJ01000001">
    <property type="protein sequence ID" value="ETA69283.1"/>
    <property type="molecule type" value="Genomic_DNA"/>
</dbReference>
<name>W9DU03_METTI</name>
<evidence type="ECO:0000313" key="3">
    <source>
        <dbReference type="Proteomes" id="UP000019483"/>
    </source>
</evidence>
<proteinExistence type="predicted"/>
<protein>
    <recommendedName>
        <fullName evidence="1">DUF4209 domain-containing protein</fullName>
    </recommendedName>
</protein>
<dbReference type="AlphaFoldDB" id="W9DU03"/>
<dbReference type="Proteomes" id="UP000019483">
    <property type="component" value="Unassembled WGS sequence"/>
</dbReference>
<dbReference type="OrthoDB" id="346505at2157"/>
<sequence length="533" mass="61780">MFDLDWVKEQLEENDNDHIINMIFGSVIAEIKKAKGNEQHSNEIRTYIQSINHPFFAPLDNYSLWIFEQDYKAAVAAAAKFHENATNIANEKMYLFSVANFQISSDIYKSLGKGHLDNVHEIVEDIFETIKVIENRHDLRWNLELLDILYNNLNLLEKTTYEKIISITENGFQYFYDSKNMHLARSYLEIQRKILNKKGTQKELAAIFEKIAITYETDAELRKDEHAVVCAFLKEALGYYELAGNHPKIEEVKLRLKAESQKVEYSKNSVDVKLPMDHINKLISYFSTLEFDKIPLEIALYDEFVPKKKDMMQLTEEILATYPLIGIIPTVTTCDGNDVKACSSPEAIKNHQYRFQYSNHMKFIGVVLNIIFKRLTEKEMFSSEVVFRYLSNNELLVQDDLETAKTGIEAYFKSDYVTCMHILVPKLENIIRNLMYIGGIPTTITDMDGIREGDLGNYLRKEEVQNIVGEDFNDFLKILFIEKDSINLRNRLAHGLLKYIEFNEVFASLILFVYLRLGAVELISEEKSSDSSL</sequence>
<feature type="domain" description="DUF4209" evidence="1">
    <location>
        <begin position="427"/>
        <end position="516"/>
    </location>
</feature>
<accession>W9DU03</accession>
<evidence type="ECO:0000259" key="1">
    <source>
        <dbReference type="Pfam" id="PF13910"/>
    </source>
</evidence>
<gene>
    <name evidence="2" type="ORF">MettiDRAFT_2779</name>
</gene>
<dbReference type="RefSeq" id="WP_023846415.1">
    <property type="nucleotide sequence ID" value="NZ_AZAJ01000001.1"/>
</dbReference>
<organism evidence="2 3">
    <name type="scientific">Methanolobus tindarius DSM 2278</name>
    <dbReference type="NCBI Taxonomy" id="1090322"/>
    <lineage>
        <taxon>Archaea</taxon>
        <taxon>Methanobacteriati</taxon>
        <taxon>Methanobacteriota</taxon>
        <taxon>Stenosarchaea group</taxon>
        <taxon>Methanomicrobia</taxon>
        <taxon>Methanosarcinales</taxon>
        <taxon>Methanosarcinaceae</taxon>
        <taxon>Methanolobus</taxon>
    </lineage>
</organism>
<comment type="caution">
    <text evidence="2">The sequence shown here is derived from an EMBL/GenBank/DDBJ whole genome shotgun (WGS) entry which is preliminary data.</text>
</comment>
<reference evidence="2 3" key="1">
    <citation type="submission" date="2013-08" db="EMBL/GenBank/DDBJ databases">
        <authorList>
            <consortium name="DOE Joint Genome Institute"/>
            <person name="Eisen J."/>
            <person name="Huntemann M."/>
            <person name="Han J."/>
            <person name="Chen A."/>
            <person name="Kyrpides N."/>
            <person name="Mavromatis K."/>
            <person name="Markowitz V."/>
            <person name="Palaniappan K."/>
            <person name="Ivanova N."/>
            <person name="Schaumberg A."/>
            <person name="Pati A."/>
            <person name="Liolios K."/>
            <person name="Nordberg H.P."/>
            <person name="Cantor M.N."/>
            <person name="Hua S.X."/>
            <person name="Woyke T."/>
        </authorList>
    </citation>
    <scope>NUCLEOTIDE SEQUENCE [LARGE SCALE GENOMIC DNA]</scope>
    <source>
        <strain evidence="2 3">DSM 2278</strain>
    </source>
</reference>
<dbReference type="InterPro" id="IPR025209">
    <property type="entry name" value="DUF4209"/>
</dbReference>
<keyword evidence="3" id="KW-1185">Reference proteome</keyword>
<dbReference type="Pfam" id="PF13910">
    <property type="entry name" value="DUF4209"/>
    <property type="match status" value="1"/>
</dbReference>